<dbReference type="Gene3D" id="3.50.50.60">
    <property type="entry name" value="FAD/NAD(P)-binding domain"/>
    <property type="match status" value="2"/>
</dbReference>
<dbReference type="InterPro" id="IPR023753">
    <property type="entry name" value="FAD/NAD-binding_dom"/>
</dbReference>
<feature type="domain" description="Pyridine nucleotide-disulphide oxidoreductase dimerisation" evidence="8">
    <location>
        <begin position="343"/>
        <end position="447"/>
    </location>
</feature>
<evidence type="ECO:0000313" key="10">
    <source>
        <dbReference type="EMBL" id="TCK60723.1"/>
    </source>
</evidence>
<gene>
    <name evidence="10" type="ORF">C8D98_1602</name>
</gene>
<dbReference type="PANTHER" id="PTHR22912">
    <property type="entry name" value="DISULFIDE OXIDOREDUCTASE"/>
    <property type="match status" value="1"/>
</dbReference>
<keyword evidence="5 7" id="KW-0520">NAD</keyword>
<keyword evidence="4" id="KW-0560">Oxidoreductase</keyword>
<dbReference type="FunFam" id="3.30.390.30:FF:000001">
    <property type="entry name" value="Dihydrolipoyl dehydrogenase"/>
    <property type="match status" value="1"/>
</dbReference>
<feature type="binding site" evidence="7">
    <location>
        <begin position="145"/>
        <end position="147"/>
    </location>
    <ligand>
        <name>FAD</name>
        <dbReference type="ChEBI" id="CHEBI:57692"/>
    </ligand>
</feature>
<dbReference type="InterPro" id="IPR001100">
    <property type="entry name" value="Pyr_nuc-diS_OxRdtase"/>
</dbReference>
<dbReference type="AlphaFoldDB" id="A0A4R1KA04"/>
<evidence type="ECO:0000313" key="11">
    <source>
        <dbReference type="Proteomes" id="UP000294614"/>
    </source>
</evidence>
<evidence type="ECO:0000259" key="9">
    <source>
        <dbReference type="Pfam" id="PF07992"/>
    </source>
</evidence>
<dbReference type="GO" id="GO:0050660">
    <property type="term" value="F:flavin adenine dinucleotide binding"/>
    <property type="evidence" value="ECO:0007669"/>
    <property type="project" value="TreeGrafter"/>
</dbReference>
<proteinExistence type="inferred from homology"/>
<name>A0A4R1KA04_9BACT</name>
<feature type="binding site" evidence="7">
    <location>
        <position position="203"/>
    </location>
    <ligand>
        <name>NAD(+)</name>
        <dbReference type="ChEBI" id="CHEBI:57540"/>
    </ligand>
</feature>
<evidence type="ECO:0000256" key="6">
    <source>
        <dbReference type="PIRSR" id="PIRSR000350-2"/>
    </source>
</evidence>
<dbReference type="EMBL" id="SMGG01000004">
    <property type="protein sequence ID" value="TCK60723.1"/>
    <property type="molecule type" value="Genomic_DNA"/>
</dbReference>
<organism evidence="10 11">
    <name type="scientific">Seleniivibrio woodruffii</name>
    <dbReference type="NCBI Taxonomy" id="1078050"/>
    <lineage>
        <taxon>Bacteria</taxon>
        <taxon>Pseudomonadati</taxon>
        <taxon>Deferribacterota</taxon>
        <taxon>Deferribacteres</taxon>
        <taxon>Deferribacterales</taxon>
        <taxon>Geovibrionaceae</taxon>
        <taxon>Seleniivibrio</taxon>
    </lineage>
</organism>
<dbReference type="PRINTS" id="PR00411">
    <property type="entry name" value="PNDRDTASEI"/>
</dbReference>
<dbReference type="OrthoDB" id="9800167at2"/>
<keyword evidence="11" id="KW-1185">Reference proteome</keyword>
<evidence type="ECO:0000256" key="4">
    <source>
        <dbReference type="ARBA" id="ARBA00023002"/>
    </source>
</evidence>
<protein>
    <submittedName>
        <fullName evidence="10">Dihydrolipoamide dehydrogenase</fullName>
    </submittedName>
</protein>
<dbReference type="InterPro" id="IPR004099">
    <property type="entry name" value="Pyr_nucl-diS_OxRdtase_dimer"/>
</dbReference>
<feature type="binding site" evidence="7">
    <location>
        <position position="308"/>
    </location>
    <ligand>
        <name>FAD</name>
        <dbReference type="ChEBI" id="CHEBI:57692"/>
    </ligand>
</feature>
<feature type="binding site" evidence="7">
    <location>
        <position position="267"/>
    </location>
    <ligand>
        <name>NAD(+)</name>
        <dbReference type="ChEBI" id="CHEBI:57540"/>
    </ligand>
</feature>
<keyword evidence="2" id="KW-0285">Flavoprotein</keyword>
<evidence type="ECO:0000256" key="3">
    <source>
        <dbReference type="ARBA" id="ARBA00022827"/>
    </source>
</evidence>
<comment type="cofactor">
    <cofactor evidence="7">
        <name>FAD</name>
        <dbReference type="ChEBI" id="CHEBI:57692"/>
    </cofactor>
    <text evidence="7">Binds 1 FAD per subunit.</text>
</comment>
<evidence type="ECO:0000256" key="5">
    <source>
        <dbReference type="ARBA" id="ARBA00023027"/>
    </source>
</evidence>
<dbReference type="GO" id="GO:0004148">
    <property type="term" value="F:dihydrolipoyl dehydrogenase (NADH) activity"/>
    <property type="evidence" value="ECO:0007669"/>
    <property type="project" value="TreeGrafter"/>
</dbReference>
<dbReference type="InterPro" id="IPR050151">
    <property type="entry name" value="Class-I_Pyr_Nuc-Dis_Oxidored"/>
</dbReference>
<feature type="domain" description="FAD/NAD(P)-binding" evidence="9">
    <location>
        <begin position="6"/>
        <end position="321"/>
    </location>
</feature>
<dbReference type="SUPFAM" id="SSF51905">
    <property type="entry name" value="FAD/NAD(P)-binding domain"/>
    <property type="match status" value="1"/>
</dbReference>
<accession>A0A4R1KA04</accession>
<dbReference type="Pfam" id="PF02852">
    <property type="entry name" value="Pyr_redox_dim"/>
    <property type="match status" value="1"/>
</dbReference>
<dbReference type="SUPFAM" id="SSF55424">
    <property type="entry name" value="FAD/NAD-linked reductases, dimerisation (C-terminal) domain"/>
    <property type="match status" value="1"/>
</dbReference>
<evidence type="ECO:0000259" key="8">
    <source>
        <dbReference type="Pfam" id="PF02852"/>
    </source>
</evidence>
<feature type="active site" description="Proton acceptor" evidence="6">
    <location>
        <position position="440"/>
    </location>
</feature>
<dbReference type="PANTHER" id="PTHR22912:SF151">
    <property type="entry name" value="DIHYDROLIPOYL DEHYDROGENASE, MITOCHONDRIAL"/>
    <property type="match status" value="1"/>
</dbReference>
<dbReference type="RefSeq" id="WP_132873593.1">
    <property type="nucleotide sequence ID" value="NZ_JAJUHT010000001.1"/>
</dbReference>
<dbReference type="PRINTS" id="PR00368">
    <property type="entry name" value="FADPNR"/>
</dbReference>
<comment type="caution">
    <text evidence="10">The sequence shown here is derived from an EMBL/GenBank/DDBJ whole genome shotgun (WGS) entry which is preliminary data.</text>
</comment>
<reference evidence="10 11" key="1">
    <citation type="submission" date="2019-03" db="EMBL/GenBank/DDBJ databases">
        <title>Genomic Encyclopedia of Type Strains, Phase IV (KMG-IV): sequencing the most valuable type-strain genomes for metagenomic binning, comparative biology and taxonomic classification.</title>
        <authorList>
            <person name="Goeker M."/>
        </authorList>
    </citation>
    <scope>NUCLEOTIDE SEQUENCE [LARGE SCALE GENOMIC DNA]</scope>
    <source>
        <strain evidence="10 11">DSM 24984</strain>
    </source>
</reference>
<evidence type="ECO:0000256" key="1">
    <source>
        <dbReference type="ARBA" id="ARBA00007532"/>
    </source>
</evidence>
<comment type="similarity">
    <text evidence="1">Belongs to the class-I pyridine nucleotide-disulfide oxidoreductase family.</text>
</comment>
<sequence>MVKQHFDIVVIGAGPAGIECAKMLADNGKQVLLIDKNIGGSYCFAGSVVSNLLLHISYLYERSVNKASNFINVEYDKSPSFDFKKAKKYIDGVTSKLVKDFQDDLEESGVQIIRGTAVFEDANTFRVTDDKQSFLIGFSKAVIATGSNNMGANVPSTKKLLDSTNIFELTAAPKSVIVVGGGFIGTEFATFFRRIGSTVTIIEKTEKVLATIDRQVVKDYEDQMKKNGVEIVKGVSVERIEKVGNKTIVFLSNDTKLESEEVFLSIGRKPNMGRLSVDAAGIKLCEKGFPKLTKNLRTTNRNVYVVGDCTGINMFVNWAYMSADMVANDILERSKIISADYCPRILHLDPEIAAVGLSEDKAKEQGIECKVIRHTFKNFEKAIMSGTLKGFIKIIYDDSTKKILGCHAIGSGAADLVTTFSMMIQSKISLNKLEDFVFNHPTFSGVLADIAGKVK</sequence>
<dbReference type="GO" id="GO:0006103">
    <property type="term" value="P:2-oxoglutarate metabolic process"/>
    <property type="evidence" value="ECO:0007669"/>
    <property type="project" value="TreeGrafter"/>
</dbReference>
<dbReference type="Proteomes" id="UP000294614">
    <property type="component" value="Unassembled WGS sequence"/>
</dbReference>
<dbReference type="InterPro" id="IPR016156">
    <property type="entry name" value="FAD/NAD-linked_Rdtase_dimer_sf"/>
</dbReference>
<evidence type="ECO:0000256" key="7">
    <source>
        <dbReference type="PIRSR" id="PIRSR000350-3"/>
    </source>
</evidence>
<feature type="binding site" evidence="7">
    <location>
        <begin position="180"/>
        <end position="187"/>
    </location>
    <ligand>
        <name>NAD(+)</name>
        <dbReference type="ChEBI" id="CHEBI:57540"/>
    </ligand>
</feature>
<dbReference type="PIRSF" id="PIRSF000350">
    <property type="entry name" value="Mercury_reductase_MerA"/>
    <property type="match status" value="1"/>
</dbReference>
<evidence type="ECO:0000256" key="2">
    <source>
        <dbReference type="ARBA" id="ARBA00022630"/>
    </source>
</evidence>
<dbReference type="InterPro" id="IPR036188">
    <property type="entry name" value="FAD/NAD-bd_sf"/>
</dbReference>
<keyword evidence="3 7" id="KW-0274">FAD</keyword>
<keyword evidence="7" id="KW-0547">Nucleotide-binding</keyword>
<dbReference type="Gene3D" id="3.30.390.30">
    <property type="match status" value="1"/>
</dbReference>
<dbReference type="Pfam" id="PF07992">
    <property type="entry name" value="Pyr_redox_2"/>
    <property type="match status" value="1"/>
</dbReference>